<gene>
    <name evidence="1" type="ORF">LSALG_LOCUS26106</name>
</gene>
<sequence length="188" mass="20686">MYDKRVFLATGIELGQARDLGPKVYVGQAFELSPLVAVNFGVVDVICAHDLVEFFVLESVLPTLEFESEYPRRVIASIGGEEFDCGLLVGTCRKIEKLVPTNVEKYLSQVVVKAELIHRILVVKFCGADCTLLKVGIELPASGTREGKVPITINMVGGHFLGWPRGLSFTRRTMRCVNGLVPCHCTCE</sequence>
<name>A0AA35Z6S4_LACSI</name>
<proteinExistence type="predicted"/>
<dbReference type="EMBL" id="OX465081">
    <property type="protein sequence ID" value="CAI9286699.1"/>
    <property type="molecule type" value="Genomic_DNA"/>
</dbReference>
<evidence type="ECO:0000313" key="1">
    <source>
        <dbReference type="EMBL" id="CAI9286699.1"/>
    </source>
</evidence>
<dbReference type="AlphaFoldDB" id="A0AA35Z6S4"/>
<dbReference type="Proteomes" id="UP001177003">
    <property type="component" value="Chromosome 5"/>
</dbReference>
<keyword evidence="2" id="KW-1185">Reference proteome</keyword>
<organism evidence="1 2">
    <name type="scientific">Lactuca saligna</name>
    <name type="common">Willowleaf lettuce</name>
    <dbReference type="NCBI Taxonomy" id="75948"/>
    <lineage>
        <taxon>Eukaryota</taxon>
        <taxon>Viridiplantae</taxon>
        <taxon>Streptophyta</taxon>
        <taxon>Embryophyta</taxon>
        <taxon>Tracheophyta</taxon>
        <taxon>Spermatophyta</taxon>
        <taxon>Magnoliopsida</taxon>
        <taxon>eudicotyledons</taxon>
        <taxon>Gunneridae</taxon>
        <taxon>Pentapetalae</taxon>
        <taxon>asterids</taxon>
        <taxon>campanulids</taxon>
        <taxon>Asterales</taxon>
        <taxon>Asteraceae</taxon>
        <taxon>Cichorioideae</taxon>
        <taxon>Cichorieae</taxon>
        <taxon>Lactucinae</taxon>
        <taxon>Lactuca</taxon>
    </lineage>
</organism>
<reference evidence="1" key="1">
    <citation type="submission" date="2023-04" db="EMBL/GenBank/DDBJ databases">
        <authorList>
            <person name="Vijverberg K."/>
            <person name="Xiong W."/>
            <person name="Schranz E."/>
        </authorList>
    </citation>
    <scope>NUCLEOTIDE SEQUENCE</scope>
</reference>
<protein>
    <submittedName>
        <fullName evidence="1">Uncharacterized protein</fullName>
    </submittedName>
</protein>
<accession>A0AA35Z6S4</accession>
<evidence type="ECO:0000313" key="2">
    <source>
        <dbReference type="Proteomes" id="UP001177003"/>
    </source>
</evidence>